<keyword evidence="4" id="KW-0472">Membrane</keyword>
<evidence type="ECO:0000259" key="5">
    <source>
        <dbReference type="Pfam" id="PF00703"/>
    </source>
</evidence>
<dbReference type="InterPro" id="IPR008979">
    <property type="entry name" value="Galactose-bd-like_sf"/>
</dbReference>
<comment type="caution">
    <text evidence="10">The sequence shown here is derived from an EMBL/GenBank/DDBJ whole genome shotgun (WGS) entry which is preliminary data.</text>
</comment>
<keyword evidence="2" id="KW-0378">Hydrolase</keyword>
<keyword evidence="3" id="KW-0326">Glycosidase</keyword>
<dbReference type="SUPFAM" id="SSF49303">
    <property type="entry name" value="beta-Galactosidase/glucuronidase domain"/>
    <property type="match status" value="1"/>
</dbReference>
<evidence type="ECO:0000259" key="7">
    <source>
        <dbReference type="Pfam" id="PF02837"/>
    </source>
</evidence>
<dbReference type="InterPro" id="IPR006102">
    <property type="entry name" value="Ig-like_GH2"/>
</dbReference>
<keyword evidence="4" id="KW-0812">Transmembrane</keyword>
<dbReference type="InterPro" id="IPR032311">
    <property type="entry name" value="DUF4982"/>
</dbReference>
<dbReference type="InterPro" id="IPR006103">
    <property type="entry name" value="Glyco_hydro_2_cat"/>
</dbReference>
<dbReference type="OrthoDB" id="9801077at2"/>
<comment type="similarity">
    <text evidence="1">Belongs to the glycosyl hydrolase 2 family.</text>
</comment>
<keyword evidence="11" id="KW-1185">Reference proteome</keyword>
<dbReference type="Pfam" id="PF00703">
    <property type="entry name" value="Glyco_hydro_2"/>
    <property type="match status" value="1"/>
</dbReference>
<proteinExistence type="inferred from homology"/>
<dbReference type="Gene3D" id="2.60.40.10">
    <property type="entry name" value="Immunoglobulins"/>
    <property type="match status" value="2"/>
</dbReference>
<dbReference type="SUPFAM" id="SSF49785">
    <property type="entry name" value="Galactose-binding domain-like"/>
    <property type="match status" value="1"/>
</dbReference>
<feature type="domain" description="Glycoside hydrolase family 2 immunoglobulin-like beta-sandwich" evidence="5">
    <location>
        <begin position="272"/>
        <end position="373"/>
    </location>
</feature>
<feature type="domain" description="Glycoside hydrolase family 2 catalytic" evidence="6">
    <location>
        <begin position="385"/>
        <end position="520"/>
    </location>
</feature>
<evidence type="ECO:0000256" key="3">
    <source>
        <dbReference type="ARBA" id="ARBA00023295"/>
    </source>
</evidence>
<dbReference type="PRINTS" id="PR00132">
    <property type="entry name" value="GLHYDRLASE2"/>
</dbReference>
<keyword evidence="4" id="KW-1133">Transmembrane helix</keyword>
<evidence type="ECO:0000313" key="10">
    <source>
        <dbReference type="EMBL" id="TBO42651.1"/>
    </source>
</evidence>
<dbReference type="GO" id="GO:0005975">
    <property type="term" value="P:carbohydrate metabolic process"/>
    <property type="evidence" value="ECO:0007669"/>
    <property type="project" value="InterPro"/>
</dbReference>
<dbReference type="Gene3D" id="3.20.20.80">
    <property type="entry name" value="Glycosidases"/>
    <property type="match status" value="1"/>
</dbReference>
<evidence type="ECO:0000313" key="11">
    <source>
        <dbReference type="Proteomes" id="UP000291819"/>
    </source>
</evidence>
<feature type="domain" description="DUF4982" evidence="9">
    <location>
        <begin position="692"/>
        <end position="749"/>
    </location>
</feature>
<dbReference type="EMBL" id="SIXF01000007">
    <property type="protein sequence ID" value="TBO42651.1"/>
    <property type="molecule type" value="Genomic_DNA"/>
</dbReference>
<dbReference type="AlphaFoldDB" id="A0A4Q9HDM5"/>
<evidence type="ECO:0000259" key="9">
    <source>
        <dbReference type="Pfam" id="PF16355"/>
    </source>
</evidence>
<dbReference type="SUPFAM" id="SSF51445">
    <property type="entry name" value="(Trans)glycosidases"/>
    <property type="match status" value="1"/>
</dbReference>
<dbReference type="InterPro" id="IPR021720">
    <property type="entry name" value="Malectin_dom"/>
</dbReference>
<dbReference type="InterPro" id="IPR006101">
    <property type="entry name" value="Glyco_hydro_2"/>
</dbReference>
<accession>A0A4Q9HDM5</accession>
<dbReference type="InterPro" id="IPR006104">
    <property type="entry name" value="Glyco_hydro_2_N"/>
</dbReference>
<dbReference type="PANTHER" id="PTHR42732:SF1">
    <property type="entry name" value="BETA-MANNOSIDASE"/>
    <property type="match status" value="1"/>
</dbReference>
<feature type="domain" description="Glycosyl hydrolases family 2 sugar binding" evidence="7">
    <location>
        <begin position="144"/>
        <end position="255"/>
    </location>
</feature>
<protein>
    <submittedName>
        <fullName evidence="10">DUF4982 domain-containing protein</fullName>
    </submittedName>
</protein>
<evidence type="ECO:0000256" key="1">
    <source>
        <dbReference type="ARBA" id="ARBA00007401"/>
    </source>
</evidence>
<dbReference type="Pfam" id="PF02836">
    <property type="entry name" value="Glyco_hydro_2_C"/>
    <property type="match status" value="1"/>
</dbReference>
<evidence type="ECO:0000259" key="6">
    <source>
        <dbReference type="Pfam" id="PF02836"/>
    </source>
</evidence>
<sequence>MNQLTKSKRTEREKISSVLAWIKTRQICLNISARNFPKRYVGTRTLARCLGSCLHEPKRIQFKRLCLLLLFFINFYGGGSLYAQNQTRKDVLLNSNWLSIADEKNSNAFDGFQLASYKTLNWKKVNVPHNWDQYEGYQRKLHGNKHGFAWYRKTFKTNEINAGKRFFLYFEGVGSYATIWLNGKKVGYHAGGRTTFTLDVTPAIKLNNQENVLAVRADHPANIQDLPWVDGGCATERGFSEGSQPMGIFRPVHLIVTNDIRVEPFGIHIWNDNKISAQSAILNLSTSIKNYSLKHKNVSLVNRLLDLNGKKIKELKKSLVVPAGKEIQIDQQTDKIINPKLWSLENPYLYTLQTTIIENGKIVDELKTPYGIRWVSWPIGEQANQKQFLLNGKPVFINGIAEYEHLIGQSHAFSNEQISSRVRQIKAAGFNAFRDAHQPHNLLYSDYWDKEGILCWTQMAAHIWYDTPEFRKNFKSLLTHWVKERRNSPAVVLWGLENESTLPEDFAKECTELIRKLDPTASSQRKVTTCNGGKGTDWDVPQNWTGTYGGNPLTYGEDLQRQVLVGEYGAWRTIDLHDTDANGKGYTENKMTDLMETKVRLAESVKDKTAGHFFWLYSSHDNPGRVQGGEGLRDLDRVGPVNYKGMFTPWEEPTDVFYMFRANYAPKQTEAMVYIVSHTWPNRWNKPGINDSIVVYSNCDEVELFNDVNGKSLGKRKRGAIGTHFQWNKLNIQYNVLYAVGYVNGKAVAKDKIVLQNLSQSPNFNALISDKKLTVPAQGYKYVYRVNCGGGDYIDTNGNQWSADRNLSAPDNFGSTSWTAGFTGIPTFFASQRRTFQPIDGTKDWKLFQTFRYGRDQLKYHFPLRDGEYLVELYFIEPWLGIGGGFDAKEMRLFDVAFNGKTVIKDLDIWKEAGSNTLLKKTIKTTVKGGFLDINFPEVKVGQAVISAIAISGLNQNIQAAPSSKSLLSKIKNAALCDWLDIGDEQFKGENLTFTDLPSNLYGVEWLKALRGQESIEFTATDTVDTFVALNINSSVPQGFEDTKTSLTNSKDEIFNLYRKRLVPNERIIFDSRIATVFVLPVTHLQPAYDLKTTTTYKATDGILEGKEVVKAILMDKQRVIFSEASQGSLTWQLSVGVADTYSLTLKYHNPSEQLLKGKLEFLSADGILMKTEMVEFAPTKTGKWNYLSTNTGSMINAGTYKLKLIATETKGLAVDALDVQ</sequence>
<dbReference type="Pfam" id="PF02837">
    <property type="entry name" value="Glyco_hydro_2_N"/>
    <property type="match status" value="1"/>
</dbReference>
<dbReference type="InterPro" id="IPR036156">
    <property type="entry name" value="Beta-gal/glucu_dom_sf"/>
</dbReference>
<feature type="transmembrane region" description="Helical" evidence="4">
    <location>
        <begin position="65"/>
        <end position="83"/>
    </location>
</feature>
<dbReference type="InterPro" id="IPR017853">
    <property type="entry name" value="GH"/>
</dbReference>
<dbReference type="Proteomes" id="UP000291819">
    <property type="component" value="Unassembled WGS sequence"/>
</dbReference>
<dbReference type="InterPro" id="IPR051913">
    <property type="entry name" value="GH2_Domain-Containing"/>
</dbReference>
<dbReference type="InterPro" id="IPR013783">
    <property type="entry name" value="Ig-like_fold"/>
</dbReference>
<dbReference type="Gene3D" id="2.60.120.260">
    <property type="entry name" value="Galactose-binding domain-like"/>
    <property type="match status" value="2"/>
</dbReference>
<gene>
    <name evidence="10" type="ORF">EYS08_09860</name>
</gene>
<evidence type="ECO:0000256" key="2">
    <source>
        <dbReference type="ARBA" id="ARBA00022801"/>
    </source>
</evidence>
<dbReference type="Pfam" id="PF16355">
    <property type="entry name" value="DUF4982"/>
    <property type="match status" value="1"/>
</dbReference>
<name>A0A4Q9HDM5_9SPHI</name>
<evidence type="ECO:0000259" key="8">
    <source>
        <dbReference type="Pfam" id="PF11721"/>
    </source>
</evidence>
<organism evidence="10 11">
    <name type="scientific">Pedobacter kyonggii</name>
    <dbReference type="NCBI Taxonomy" id="1926871"/>
    <lineage>
        <taxon>Bacteria</taxon>
        <taxon>Pseudomonadati</taxon>
        <taxon>Bacteroidota</taxon>
        <taxon>Sphingobacteriia</taxon>
        <taxon>Sphingobacteriales</taxon>
        <taxon>Sphingobacteriaceae</taxon>
        <taxon>Pedobacter</taxon>
    </lineage>
</organism>
<dbReference type="PANTHER" id="PTHR42732">
    <property type="entry name" value="BETA-GALACTOSIDASE"/>
    <property type="match status" value="1"/>
</dbReference>
<dbReference type="Pfam" id="PF11721">
    <property type="entry name" value="Malectin"/>
    <property type="match status" value="1"/>
</dbReference>
<reference evidence="10 11" key="1">
    <citation type="submission" date="2019-02" db="EMBL/GenBank/DDBJ databases">
        <title>Pedobacter kyonggii whole genome sequence analysis.</title>
        <authorList>
            <person name="Dahal R.H."/>
        </authorList>
    </citation>
    <scope>NUCLEOTIDE SEQUENCE [LARGE SCALE GENOMIC DNA]</scope>
    <source>
        <strain evidence="10 11">K-4-11-1</strain>
    </source>
</reference>
<dbReference type="GO" id="GO:0004553">
    <property type="term" value="F:hydrolase activity, hydrolyzing O-glycosyl compounds"/>
    <property type="evidence" value="ECO:0007669"/>
    <property type="project" value="InterPro"/>
</dbReference>
<evidence type="ECO:0000256" key="4">
    <source>
        <dbReference type="SAM" id="Phobius"/>
    </source>
</evidence>
<dbReference type="Gene3D" id="2.60.120.430">
    <property type="entry name" value="Galactose-binding lectin"/>
    <property type="match status" value="1"/>
</dbReference>
<feature type="domain" description="Malectin" evidence="8">
    <location>
        <begin position="783"/>
        <end position="949"/>
    </location>
</feature>